<evidence type="ECO:0000313" key="1">
    <source>
        <dbReference type="EMBL" id="CAK0800198.1"/>
    </source>
</evidence>
<evidence type="ECO:0008006" key="3">
    <source>
        <dbReference type="Google" id="ProtNLM"/>
    </source>
</evidence>
<dbReference type="EMBL" id="CAUYUJ010002310">
    <property type="protein sequence ID" value="CAK0800198.1"/>
    <property type="molecule type" value="Genomic_DNA"/>
</dbReference>
<dbReference type="Proteomes" id="UP001189429">
    <property type="component" value="Unassembled WGS sequence"/>
</dbReference>
<protein>
    <recommendedName>
        <fullName evidence="3">HEAT repeat-containing protein 1</fullName>
    </recommendedName>
</protein>
<accession>A0ABN9Q6Y7</accession>
<reference evidence="1" key="1">
    <citation type="submission" date="2023-10" db="EMBL/GenBank/DDBJ databases">
        <authorList>
            <person name="Chen Y."/>
            <person name="Shah S."/>
            <person name="Dougan E. K."/>
            <person name="Thang M."/>
            <person name="Chan C."/>
        </authorList>
    </citation>
    <scope>NUCLEOTIDE SEQUENCE [LARGE SCALE GENOMIC DNA]</scope>
</reference>
<organism evidence="1 2">
    <name type="scientific">Prorocentrum cordatum</name>
    <dbReference type="NCBI Taxonomy" id="2364126"/>
    <lineage>
        <taxon>Eukaryota</taxon>
        <taxon>Sar</taxon>
        <taxon>Alveolata</taxon>
        <taxon>Dinophyceae</taxon>
        <taxon>Prorocentrales</taxon>
        <taxon>Prorocentraceae</taxon>
        <taxon>Prorocentrum</taxon>
    </lineage>
</organism>
<sequence length="152" mass="16334">MVHAMESLAKDTALRCEEGGEGAAEARELRRRVLSELGRAARHQATGDEAAEGLFRALCGAACHVDDAALPTLLYTDCHLQELLSARPPLRAVWVDWLVSRFSEGARETLVLRLLADFPDSAAAAAAPPERSALGALLRLPPWAGRTPRSAL</sequence>
<proteinExistence type="predicted"/>
<gene>
    <name evidence="1" type="ORF">PCOR1329_LOCUS8412</name>
</gene>
<name>A0ABN9Q6Y7_9DINO</name>
<keyword evidence="2" id="KW-1185">Reference proteome</keyword>
<comment type="caution">
    <text evidence="1">The sequence shown here is derived from an EMBL/GenBank/DDBJ whole genome shotgun (WGS) entry which is preliminary data.</text>
</comment>
<evidence type="ECO:0000313" key="2">
    <source>
        <dbReference type="Proteomes" id="UP001189429"/>
    </source>
</evidence>